<reference evidence="4" key="1">
    <citation type="submission" date="2020-08" db="EMBL/GenBank/DDBJ databases">
        <title>Spodoptera exigua strain:BAW_Kor-Di-RS1 Genome sequencing and assembly.</title>
        <authorList>
            <person name="Kim J."/>
            <person name="Nam H.Y."/>
            <person name="Kwon M."/>
            <person name="Choi J.H."/>
            <person name="Cho S.R."/>
            <person name="Kim G.-H."/>
        </authorList>
    </citation>
    <scope>NUCLEOTIDE SEQUENCE</scope>
    <source>
        <strain evidence="4">BAW_Kor-Di-RS1</strain>
        <tissue evidence="4">Whole-body</tissue>
    </source>
</reference>
<dbReference type="GO" id="GO:0015074">
    <property type="term" value="P:DNA integration"/>
    <property type="evidence" value="ECO:0007669"/>
    <property type="project" value="InterPro"/>
</dbReference>
<evidence type="ECO:0000313" key="4">
    <source>
        <dbReference type="EMBL" id="KAF9407389.1"/>
    </source>
</evidence>
<proteinExistence type="predicted"/>
<dbReference type="GO" id="GO:0006313">
    <property type="term" value="P:DNA transposition"/>
    <property type="evidence" value="ECO:0007669"/>
    <property type="project" value="InterPro"/>
</dbReference>
<dbReference type="SUPFAM" id="SSF46689">
    <property type="entry name" value="Homeodomain-like"/>
    <property type="match status" value="1"/>
</dbReference>
<dbReference type="InterPro" id="IPR002492">
    <property type="entry name" value="Transposase_Tc1-like"/>
</dbReference>
<comment type="subcellular location">
    <subcellularLocation>
        <location evidence="1">Nucleus</location>
    </subcellularLocation>
</comment>
<dbReference type="Proteomes" id="UP000648187">
    <property type="component" value="Unassembled WGS sequence"/>
</dbReference>
<dbReference type="GO" id="GO:0005634">
    <property type="term" value="C:nucleus"/>
    <property type="evidence" value="ECO:0007669"/>
    <property type="project" value="UniProtKB-SubCell"/>
</dbReference>
<evidence type="ECO:0000313" key="5">
    <source>
        <dbReference type="Proteomes" id="UP000648187"/>
    </source>
</evidence>
<feature type="region of interest" description="Disordered" evidence="2">
    <location>
        <begin position="47"/>
        <end position="85"/>
    </location>
</feature>
<dbReference type="GO" id="GO:0003677">
    <property type="term" value="F:DNA binding"/>
    <property type="evidence" value="ECO:0007669"/>
    <property type="project" value="InterPro"/>
</dbReference>
<protein>
    <recommendedName>
        <fullName evidence="3">Transposase Tc1-like domain-containing protein</fullName>
    </recommendedName>
</protein>
<organism evidence="4 5">
    <name type="scientific">Spodoptera exigua</name>
    <name type="common">Beet armyworm</name>
    <name type="synonym">Noctua fulgens</name>
    <dbReference type="NCBI Taxonomy" id="7107"/>
    <lineage>
        <taxon>Eukaryota</taxon>
        <taxon>Metazoa</taxon>
        <taxon>Ecdysozoa</taxon>
        <taxon>Arthropoda</taxon>
        <taxon>Hexapoda</taxon>
        <taxon>Insecta</taxon>
        <taxon>Pterygota</taxon>
        <taxon>Neoptera</taxon>
        <taxon>Endopterygota</taxon>
        <taxon>Lepidoptera</taxon>
        <taxon>Glossata</taxon>
        <taxon>Ditrysia</taxon>
        <taxon>Noctuoidea</taxon>
        <taxon>Noctuidae</taxon>
        <taxon>Amphipyrinae</taxon>
        <taxon>Spodoptera</taxon>
    </lineage>
</organism>
<dbReference type="Gene3D" id="1.10.10.10">
    <property type="entry name" value="Winged helix-like DNA-binding domain superfamily/Winged helix DNA-binding domain"/>
    <property type="match status" value="1"/>
</dbReference>
<accession>A0A835G784</accession>
<feature type="region of interest" description="Disordered" evidence="2">
    <location>
        <begin position="135"/>
        <end position="155"/>
    </location>
</feature>
<dbReference type="InterPro" id="IPR009057">
    <property type="entry name" value="Homeodomain-like_sf"/>
</dbReference>
<evidence type="ECO:0000259" key="3">
    <source>
        <dbReference type="Pfam" id="PF01498"/>
    </source>
</evidence>
<keyword evidence="5" id="KW-1185">Reference proteome</keyword>
<feature type="domain" description="Transposase Tc1-like" evidence="3">
    <location>
        <begin position="72"/>
        <end position="123"/>
    </location>
</feature>
<dbReference type="Pfam" id="PF01498">
    <property type="entry name" value="HTH_Tnp_Tc3_2"/>
    <property type="match status" value="1"/>
</dbReference>
<name>A0A835G784_SPOEX</name>
<evidence type="ECO:0000256" key="2">
    <source>
        <dbReference type="SAM" id="MobiDB-lite"/>
    </source>
</evidence>
<dbReference type="AlphaFoldDB" id="A0A835G784"/>
<dbReference type="EMBL" id="JACKWZ010000476">
    <property type="protein sequence ID" value="KAF9407389.1"/>
    <property type="molecule type" value="Genomic_DNA"/>
</dbReference>
<comment type="caution">
    <text evidence="4">The sequence shown here is derived from an EMBL/GenBank/DDBJ whole genome shotgun (WGS) entry which is preliminary data.</text>
</comment>
<evidence type="ECO:0000256" key="1">
    <source>
        <dbReference type="ARBA" id="ARBA00004123"/>
    </source>
</evidence>
<gene>
    <name evidence="4" type="ORF">HW555_012578</name>
</gene>
<sequence length="155" mass="17299">MGKVPEINSEIRFAIVVLHNEGKSERAIASQLKLSKTCVHNAIIRYKETNSNQDRPRSGRPRATTSSEDHFIVVTSKRNRRQTAPEIRAELNKSRSKPVSLTTVKRRLRDANLFGRVAARKPLCIEGSHRLGHKEGLQEVGTAAPPGQEPRSRGC</sequence>
<dbReference type="InterPro" id="IPR036388">
    <property type="entry name" value="WH-like_DNA-bd_sf"/>
</dbReference>